<dbReference type="InParanoid" id="A0A2T3BDQ2"/>
<dbReference type="GeneID" id="36576595"/>
<dbReference type="Proteomes" id="UP000241818">
    <property type="component" value="Unassembled WGS sequence"/>
</dbReference>
<dbReference type="OrthoDB" id="4510061at2759"/>
<proteinExistence type="predicted"/>
<protein>
    <submittedName>
        <fullName evidence="1">Uncharacterized protein</fullName>
    </submittedName>
</protein>
<organism evidence="1 2">
    <name type="scientific">Amorphotheca resinae ATCC 22711</name>
    <dbReference type="NCBI Taxonomy" id="857342"/>
    <lineage>
        <taxon>Eukaryota</taxon>
        <taxon>Fungi</taxon>
        <taxon>Dikarya</taxon>
        <taxon>Ascomycota</taxon>
        <taxon>Pezizomycotina</taxon>
        <taxon>Leotiomycetes</taxon>
        <taxon>Helotiales</taxon>
        <taxon>Amorphothecaceae</taxon>
        <taxon>Amorphotheca</taxon>
    </lineage>
</organism>
<keyword evidence="2" id="KW-1185">Reference proteome</keyword>
<dbReference type="AlphaFoldDB" id="A0A2T3BDQ2"/>
<evidence type="ECO:0000313" key="2">
    <source>
        <dbReference type="Proteomes" id="UP000241818"/>
    </source>
</evidence>
<reference evidence="1 2" key="1">
    <citation type="journal article" date="2018" name="New Phytol.">
        <title>Comparative genomics and transcriptomics depict ericoid mycorrhizal fungi as versatile saprotrophs and plant mutualists.</title>
        <authorList>
            <person name="Martino E."/>
            <person name="Morin E."/>
            <person name="Grelet G.A."/>
            <person name="Kuo A."/>
            <person name="Kohler A."/>
            <person name="Daghino S."/>
            <person name="Barry K.W."/>
            <person name="Cichocki N."/>
            <person name="Clum A."/>
            <person name="Dockter R.B."/>
            <person name="Hainaut M."/>
            <person name="Kuo R.C."/>
            <person name="LaButti K."/>
            <person name="Lindahl B.D."/>
            <person name="Lindquist E.A."/>
            <person name="Lipzen A."/>
            <person name="Khouja H.R."/>
            <person name="Magnuson J."/>
            <person name="Murat C."/>
            <person name="Ohm R.A."/>
            <person name="Singer S.W."/>
            <person name="Spatafora J.W."/>
            <person name="Wang M."/>
            <person name="Veneault-Fourrey C."/>
            <person name="Henrissat B."/>
            <person name="Grigoriev I.V."/>
            <person name="Martin F.M."/>
            <person name="Perotto S."/>
        </authorList>
    </citation>
    <scope>NUCLEOTIDE SEQUENCE [LARGE SCALE GENOMIC DNA]</scope>
    <source>
        <strain evidence="1 2">ATCC 22711</strain>
    </source>
</reference>
<sequence>MADGLNEQRAARVAELLSDFRVLQHYIAAAPVDPQDQDDYYAEGWVALRQCYTDGQHVLNSAAETRVPRARGGPEEQAKAELQQVLPDAYARRHEAQKIYLRQAAAQRWIDWRDQILQGQRPHAGHSEQLAACDAQLEAELAAITDDSVYADMRNSDYQMGRWTLEDPSLRQIQQWIRARR</sequence>
<gene>
    <name evidence="1" type="ORF">M430DRAFT_55038</name>
</gene>
<evidence type="ECO:0000313" key="1">
    <source>
        <dbReference type="EMBL" id="PSS27531.1"/>
    </source>
</evidence>
<dbReference type="EMBL" id="KZ679006">
    <property type="protein sequence ID" value="PSS27531.1"/>
    <property type="molecule type" value="Genomic_DNA"/>
</dbReference>
<accession>A0A2T3BDQ2</accession>
<name>A0A2T3BDQ2_AMORE</name>
<dbReference type="RefSeq" id="XP_024725056.1">
    <property type="nucleotide sequence ID" value="XM_024868514.1"/>
</dbReference>